<dbReference type="EnsemblPlants" id="AUR62013839-RA">
    <property type="protein sequence ID" value="AUR62013839-RA:cds"/>
    <property type="gene ID" value="AUR62013839"/>
</dbReference>
<keyword evidence="3" id="KW-0819">tRNA processing</keyword>
<reference evidence="8" key="2">
    <citation type="submission" date="2021-03" db="UniProtKB">
        <authorList>
            <consortium name="EnsemblPlants"/>
        </authorList>
    </citation>
    <scope>IDENTIFICATION</scope>
</reference>
<comment type="similarity">
    <text evidence="1">Belongs to the pseudouridine synthase Pus10 family.</text>
</comment>
<dbReference type="Pfam" id="PF21238">
    <property type="entry name" value="Pus10_C"/>
    <property type="match status" value="2"/>
</dbReference>
<protein>
    <recommendedName>
        <fullName evidence="2">tRNA pseudouridine(55) synthase</fullName>
        <ecNumber evidence="2">5.4.99.25</ecNumber>
    </recommendedName>
</protein>
<feature type="domain" description="Pus10-like C-terminal" evidence="7">
    <location>
        <begin position="245"/>
        <end position="388"/>
    </location>
</feature>
<dbReference type="AlphaFoldDB" id="A0A803LIP2"/>
<feature type="transmembrane region" description="Helical" evidence="5">
    <location>
        <begin position="412"/>
        <end position="430"/>
    </location>
</feature>
<keyword evidence="9" id="KW-1185">Reference proteome</keyword>
<dbReference type="OMA" id="WCDILED"/>
<sequence length="499" mass="56536">MAANNADEELRLLDDVLRSLPEAAVNYLLTLRVCPQCILRLFGKYGPIYTHYSRICTILSEFVAHQPSYDDPVLKESANEDGICSVCFGILQYVCVDEKQALVNRGCANDFAALIYELVKKEGHLADSFSLEVSIPPIIVENENAVRLSMKQKYSSEEWFQETLQSEAISVKDSLKLSIIEPLETLLGVKSGSSSFRVRLTYTSSETPLKTDNGKENNQGSRKLKIGKFILFYSLLLYICLHFVYSRNVSQSRWIIDDERMGEASVEEIVGNSILPLCRGDNYKFHAAGREDIDVRMLGSGRPFLLEIQNPRMLPSELSLKEMEMKINSLEGKLVKVKNLKVVDEQVWTLMREGEAEKQKQYTALVWISRQLEDKDLMTLSLLKDLVIILGVSLQLCTFLICLNIVAGPWWMLGVFLILNIFSSFHINLLNNRMNIEKMSGSTQFFLLHLCTQAGTYIKEFVHGDLGRTYPSLGSILGCRAEILQLDVTDVKMDCFLTE</sequence>
<evidence type="ECO:0000256" key="3">
    <source>
        <dbReference type="ARBA" id="ARBA00022694"/>
    </source>
</evidence>
<dbReference type="InterPro" id="IPR039894">
    <property type="entry name" value="Pus10-like"/>
</dbReference>
<dbReference type="PANTHER" id="PTHR21568">
    <property type="entry name" value="TRNA PSEUDOURIDINE SYNTHASE PUS10"/>
    <property type="match status" value="1"/>
</dbReference>
<organism evidence="8 9">
    <name type="scientific">Chenopodium quinoa</name>
    <name type="common">Quinoa</name>
    <dbReference type="NCBI Taxonomy" id="63459"/>
    <lineage>
        <taxon>Eukaryota</taxon>
        <taxon>Viridiplantae</taxon>
        <taxon>Streptophyta</taxon>
        <taxon>Embryophyta</taxon>
        <taxon>Tracheophyta</taxon>
        <taxon>Spermatophyta</taxon>
        <taxon>Magnoliopsida</taxon>
        <taxon>eudicotyledons</taxon>
        <taxon>Gunneridae</taxon>
        <taxon>Pentapetalae</taxon>
        <taxon>Caryophyllales</taxon>
        <taxon>Chenopodiaceae</taxon>
        <taxon>Chenopodioideae</taxon>
        <taxon>Atripliceae</taxon>
        <taxon>Chenopodium</taxon>
    </lineage>
</organism>
<dbReference type="EC" id="5.4.99.25" evidence="2"/>
<feature type="domain" description="Pus10 N-terminal eukaryotes" evidence="6">
    <location>
        <begin position="84"/>
        <end position="207"/>
    </location>
</feature>
<dbReference type="Pfam" id="PF21237">
    <property type="entry name" value="Pus10_N_euk"/>
    <property type="match status" value="1"/>
</dbReference>
<keyword evidence="5" id="KW-1133">Transmembrane helix</keyword>
<dbReference type="SUPFAM" id="SSF55120">
    <property type="entry name" value="Pseudouridine synthase"/>
    <property type="match status" value="1"/>
</dbReference>
<proteinExistence type="inferred from homology"/>
<evidence type="ECO:0000256" key="5">
    <source>
        <dbReference type="SAM" id="Phobius"/>
    </source>
</evidence>
<dbReference type="Gramene" id="AUR62013839-RA">
    <property type="protein sequence ID" value="AUR62013839-RA:cds"/>
    <property type="gene ID" value="AUR62013839"/>
</dbReference>
<keyword evidence="5" id="KW-0812">Transmembrane</keyword>
<dbReference type="InterPro" id="IPR048742">
    <property type="entry name" value="Pus10_N_euk"/>
</dbReference>
<dbReference type="GO" id="GO:0003723">
    <property type="term" value="F:RNA binding"/>
    <property type="evidence" value="ECO:0007669"/>
    <property type="project" value="InterPro"/>
</dbReference>
<name>A0A803LIP2_CHEQI</name>
<dbReference type="GO" id="GO:0160148">
    <property type="term" value="F:tRNA pseudouridine(55) synthase activity"/>
    <property type="evidence" value="ECO:0007669"/>
    <property type="project" value="UniProtKB-EC"/>
</dbReference>
<dbReference type="GO" id="GO:0031119">
    <property type="term" value="P:tRNA pseudouridine synthesis"/>
    <property type="evidence" value="ECO:0007669"/>
    <property type="project" value="TreeGrafter"/>
</dbReference>
<dbReference type="PANTHER" id="PTHR21568:SF0">
    <property type="entry name" value="TRNA PSEUDOURIDINE SYNTHASE PUS10"/>
    <property type="match status" value="1"/>
</dbReference>
<keyword evidence="5" id="KW-0472">Membrane</keyword>
<feature type="transmembrane region" description="Helical" evidence="5">
    <location>
        <begin position="386"/>
        <end position="406"/>
    </location>
</feature>
<keyword evidence="4" id="KW-0413">Isomerase</keyword>
<dbReference type="Gene3D" id="3.30.70.3190">
    <property type="match status" value="1"/>
</dbReference>
<evidence type="ECO:0000256" key="1">
    <source>
        <dbReference type="ARBA" id="ARBA00009652"/>
    </source>
</evidence>
<feature type="transmembrane region" description="Helical" evidence="5">
    <location>
        <begin position="226"/>
        <end position="245"/>
    </location>
</feature>
<dbReference type="FunFam" id="3.30.70.2510:FF:000001">
    <property type="entry name" value="tRNA pseudouridine synthase Pus10"/>
    <property type="match status" value="1"/>
</dbReference>
<accession>A0A803LIP2</accession>
<dbReference type="InterPro" id="IPR048741">
    <property type="entry name" value="Pus10-like_C"/>
</dbReference>
<reference evidence="8" key="1">
    <citation type="journal article" date="2017" name="Nature">
        <title>The genome of Chenopodium quinoa.</title>
        <authorList>
            <person name="Jarvis D.E."/>
            <person name="Ho Y.S."/>
            <person name="Lightfoot D.J."/>
            <person name="Schmoeckel S.M."/>
            <person name="Li B."/>
            <person name="Borm T.J.A."/>
            <person name="Ohyanagi H."/>
            <person name="Mineta K."/>
            <person name="Michell C.T."/>
            <person name="Saber N."/>
            <person name="Kharbatia N.M."/>
            <person name="Rupper R.R."/>
            <person name="Sharp A.R."/>
            <person name="Dally N."/>
            <person name="Boughton B.A."/>
            <person name="Woo Y.H."/>
            <person name="Gao G."/>
            <person name="Schijlen E.G.W.M."/>
            <person name="Guo X."/>
            <person name="Momin A.A."/>
            <person name="Negrao S."/>
            <person name="Al-Babili S."/>
            <person name="Gehring C."/>
            <person name="Roessner U."/>
            <person name="Jung C."/>
            <person name="Murphy K."/>
            <person name="Arold S.T."/>
            <person name="Gojobori T."/>
            <person name="van der Linden C.G."/>
            <person name="van Loo E.N."/>
            <person name="Jellen E.N."/>
            <person name="Maughan P.J."/>
            <person name="Tester M."/>
        </authorList>
    </citation>
    <scope>NUCLEOTIDE SEQUENCE [LARGE SCALE GENOMIC DNA]</scope>
    <source>
        <strain evidence="8">cv. PI 614886</strain>
    </source>
</reference>
<evidence type="ECO:0000256" key="4">
    <source>
        <dbReference type="ARBA" id="ARBA00023235"/>
    </source>
</evidence>
<feature type="domain" description="Pus10-like C-terminal" evidence="7">
    <location>
        <begin position="434"/>
        <end position="491"/>
    </location>
</feature>
<dbReference type="InterPro" id="IPR020103">
    <property type="entry name" value="PsdUridine_synth_cat_dom_sf"/>
</dbReference>
<evidence type="ECO:0000313" key="9">
    <source>
        <dbReference type="Proteomes" id="UP000596660"/>
    </source>
</evidence>
<evidence type="ECO:0000256" key="2">
    <source>
        <dbReference type="ARBA" id="ARBA00012787"/>
    </source>
</evidence>
<evidence type="ECO:0000313" key="8">
    <source>
        <dbReference type="EnsemblPlants" id="AUR62013839-RA:cds"/>
    </source>
</evidence>
<dbReference type="Proteomes" id="UP000596660">
    <property type="component" value="Unplaced"/>
</dbReference>
<evidence type="ECO:0000259" key="7">
    <source>
        <dbReference type="Pfam" id="PF21238"/>
    </source>
</evidence>
<evidence type="ECO:0000259" key="6">
    <source>
        <dbReference type="Pfam" id="PF21237"/>
    </source>
</evidence>
<dbReference type="Gene3D" id="3.30.70.2510">
    <property type="match status" value="1"/>
</dbReference>